<evidence type="ECO:0000256" key="7">
    <source>
        <dbReference type="ARBA" id="ARBA00022801"/>
    </source>
</evidence>
<keyword evidence="10" id="KW-0809">Transit peptide</keyword>
<keyword evidence="5" id="KW-0540">Nuclease</keyword>
<keyword evidence="6" id="KW-0479">Metal-binding</keyword>
<keyword evidence="17" id="KW-1185">Reference proteome</keyword>
<keyword evidence="11" id="KW-0496">Mitochondrion</keyword>
<proteinExistence type="predicted"/>
<dbReference type="GO" id="GO:0000288">
    <property type="term" value="P:nuclear-transcribed mRNA catabolic process, deadenylation-dependent decay"/>
    <property type="evidence" value="ECO:0007669"/>
    <property type="project" value="TreeGrafter"/>
</dbReference>
<name>E2C449_HARSA</name>
<evidence type="ECO:0000259" key="14">
    <source>
        <dbReference type="Pfam" id="PF03372"/>
    </source>
</evidence>
<dbReference type="FunFam" id="3.60.10.10:FF:000018">
    <property type="entry name" value="2',5'-phosphodiesterase 12"/>
    <property type="match status" value="1"/>
</dbReference>
<dbReference type="STRING" id="610380.E2C449"/>
<dbReference type="Pfam" id="PF21171">
    <property type="entry name" value="PDE12-like_N"/>
    <property type="match status" value="1"/>
</dbReference>
<evidence type="ECO:0000256" key="12">
    <source>
        <dbReference type="ARBA" id="ARBA00072755"/>
    </source>
</evidence>
<keyword evidence="8" id="KW-0269">Exonuclease</keyword>
<dbReference type="Proteomes" id="UP000008237">
    <property type="component" value="Unassembled WGS sequence"/>
</dbReference>
<comment type="subcellular location">
    <subcellularLocation>
        <location evidence="2">Mitochondrion matrix</location>
    </subcellularLocation>
</comment>
<dbReference type="SUPFAM" id="SSF56219">
    <property type="entry name" value="DNase I-like"/>
    <property type="match status" value="1"/>
</dbReference>
<evidence type="ECO:0000313" key="17">
    <source>
        <dbReference type="Proteomes" id="UP000008237"/>
    </source>
</evidence>
<evidence type="ECO:0000256" key="3">
    <source>
        <dbReference type="ARBA" id="ARBA00022553"/>
    </source>
</evidence>
<dbReference type="AlphaFoldDB" id="E2C449"/>
<dbReference type="GO" id="GO:0006397">
    <property type="term" value="P:mRNA processing"/>
    <property type="evidence" value="ECO:0007669"/>
    <property type="project" value="UniProtKB-KW"/>
</dbReference>
<dbReference type="PANTHER" id="PTHR12121">
    <property type="entry name" value="CARBON CATABOLITE REPRESSOR PROTEIN 4"/>
    <property type="match status" value="1"/>
</dbReference>
<evidence type="ECO:0000256" key="1">
    <source>
        <dbReference type="ARBA" id="ARBA00001946"/>
    </source>
</evidence>
<dbReference type="OrthoDB" id="412787at2759"/>
<keyword evidence="7" id="KW-0378">Hydrolase</keyword>
<dbReference type="InterPro" id="IPR050410">
    <property type="entry name" value="CCR4/nocturin_mRNA_transcr"/>
</dbReference>
<keyword evidence="9" id="KW-0460">Magnesium</keyword>
<dbReference type="InterPro" id="IPR005135">
    <property type="entry name" value="Endo/exonuclease/phosphatase"/>
</dbReference>
<dbReference type="GO" id="GO:0005759">
    <property type="term" value="C:mitochondrial matrix"/>
    <property type="evidence" value="ECO:0007669"/>
    <property type="project" value="UniProtKB-SubCell"/>
</dbReference>
<evidence type="ECO:0000259" key="15">
    <source>
        <dbReference type="Pfam" id="PF21171"/>
    </source>
</evidence>
<evidence type="ECO:0000256" key="4">
    <source>
        <dbReference type="ARBA" id="ARBA00022664"/>
    </source>
</evidence>
<dbReference type="Pfam" id="PF03372">
    <property type="entry name" value="Exo_endo_phos"/>
    <property type="match status" value="1"/>
</dbReference>
<evidence type="ECO:0000256" key="11">
    <source>
        <dbReference type="ARBA" id="ARBA00023128"/>
    </source>
</evidence>
<feature type="domain" description="2',5'-phosphodiesterase 12-like N-terminal" evidence="15">
    <location>
        <begin position="127"/>
        <end position="221"/>
    </location>
</feature>
<evidence type="ECO:0000256" key="10">
    <source>
        <dbReference type="ARBA" id="ARBA00022946"/>
    </source>
</evidence>
<dbReference type="GO" id="GO:0004535">
    <property type="term" value="F:poly(A)-specific ribonuclease activity"/>
    <property type="evidence" value="ECO:0007669"/>
    <property type="project" value="UniProtKB-ARBA"/>
</dbReference>
<organism evidence="17">
    <name type="scientific">Harpegnathos saltator</name>
    <name type="common">Jerdon's jumping ant</name>
    <dbReference type="NCBI Taxonomy" id="610380"/>
    <lineage>
        <taxon>Eukaryota</taxon>
        <taxon>Metazoa</taxon>
        <taxon>Ecdysozoa</taxon>
        <taxon>Arthropoda</taxon>
        <taxon>Hexapoda</taxon>
        <taxon>Insecta</taxon>
        <taxon>Pterygota</taxon>
        <taxon>Neoptera</taxon>
        <taxon>Endopterygota</taxon>
        <taxon>Hymenoptera</taxon>
        <taxon>Apocrita</taxon>
        <taxon>Aculeata</taxon>
        <taxon>Formicoidea</taxon>
        <taxon>Formicidae</taxon>
        <taxon>Ponerinae</taxon>
        <taxon>Ponerini</taxon>
        <taxon>Harpegnathos</taxon>
    </lineage>
</organism>
<accession>E2C449</accession>
<dbReference type="InParanoid" id="E2C449"/>
<evidence type="ECO:0000256" key="2">
    <source>
        <dbReference type="ARBA" id="ARBA00004305"/>
    </source>
</evidence>
<feature type="domain" description="Endonuclease/exonuclease/phosphatase" evidence="14">
    <location>
        <begin position="248"/>
        <end position="554"/>
    </location>
</feature>
<evidence type="ECO:0000256" key="5">
    <source>
        <dbReference type="ARBA" id="ARBA00022722"/>
    </source>
</evidence>
<dbReference type="InterPro" id="IPR048821">
    <property type="entry name" value="PDE12-like_N"/>
</dbReference>
<reference evidence="16 17" key="1">
    <citation type="journal article" date="2010" name="Science">
        <title>Genomic comparison of the ants Camponotus floridanus and Harpegnathos saltator.</title>
        <authorList>
            <person name="Bonasio R."/>
            <person name="Zhang G."/>
            <person name="Ye C."/>
            <person name="Mutti N.S."/>
            <person name="Fang X."/>
            <person name="Qin N."/>
            <person name="Donahue G."/>
            <person name="Yang P."/>
            <person name="Li Q."/>
            <person name="Li C."/>
            <person name="Zhang P."/>
            <person name="Huang Z."/>
            <person name="Berger S.L."/>
            <person name="Reinberg D."/>
            <person name="Wang J."/>
            <person name="Liebig J."/>
        </authorList>
    </citation>
    <scope>NUCLEOTIDE SEQUENCE [LARGE SCALE GENOMIC DNA]</scope>
    <source>
        <strain evidence="16 17">R22 G/1</strain>
    </source>
</reference>
<evidence type="ECO:0000256" key="8">
    <source>
        <dbReference type="ARBA" id="ARBA00022839"/>
    </source>
</evidence>
<dbReference type="InterPro" id="IPR036691">
    <property type="entry name" value="Endo/exonu/phosph_ase_sf"/>
</dbReference>
<sequence>MNEAFLRYEKDSDVFDISFRYVDEVAKVDRQFNFSRQATESVNNFLSRINTNVCKYINNKAERKKKKNTACEVPVLPLDNVDSGKIMLLKNDIQVDGNISCKSLLQEPTELKLVILEKTYIVKRNIPYISNISLPTSMLVGFPTYPTKFEALYTDKKRSIFNWYRNNAVNNKPDSWVHVNEGYLYIPNVPDIGCNMKISCVPWNESDSGCIIEVQSKNTVEAGPGLCPFDIRHEFTKNRLSGKSFRIMSYNILADAYTDSVYSKDVLFPYCPEYALDIDYRKLLILKEIVGFNSDIICLQEVDRKIYEQDLLPSLSMLYYDGIYVTKNVISEGLAMFFNHERFDMLNVESKVISHDVDSPKFKEVWSKIENDRVKERFLNRNTTVQVMSLRSKENPSKILVVGNTHLYFRPGACHIRLLQGYYAITYINEVAKAIREENPGCDVSVLLSGDFNSVPERGVYRLFTENYIPENCEDWRSNAEEEVANVSLTQDLRMSSACGTPEYTNYTPNFSACLDYIFYERDKFEVEQVIPMPSKEEITLHTGLPSIVFPSDHISLCADLKFKE</sequence>
<evidence type="ECO:0000256" key="9">
    <source>
        <dbReference type="ARBA" id="ARBA00022842"/>
    </source>
</evidence>
<evidence type="ECO:0000256" key="6">
    <source>
        <dbReference type="ARBA" id="ARBA00022723"/>
    </source>
</evidence>
<protein>
    <recommendedName>
        <fullName evidence="12">2',5'-phosphodiesterase 12</fullName>
    </recommendedName>
    <alternativeName>
        <fullName evidence="13">Mitochondrial deadenylase</fullName>
    </alternativeName>
</protein>
<evidence type="ECO:0000313" key="16">
    <source>
        <dbReference type="EMBL" id="EFN77278.1"/>
    </source>
</evidence>
<gene>
    <name evidence="16" type="ORF">EAI_12971</name>
</gene>
<dbReference type="FunCoup" id="E2C449">
    <property type="interactions" value="2234"/>
</dbReference>
<comment type="cofactor">
    <cofactor evidence="1">
        <name>Mg(2+)</name>
        <dbReference type="ChEBI" id="CHEBI:18420"/>
    </cofactor>
</comment>
<dbReference type="PANTHER" id="PTHR12121:SF37">
    <property type="entry name" value="2',5'-PHOSPHODIESTERASE 12"/>
    <property type="match status" value="1"/>
</dbReference>
<evidence type="ECO:0000256" key="13">
    <source>
        <dbReference type="ARBA" id="ARBA00083541"/>
    </source>
</evidence>
<dbReference type="Gene3D" id="3.60.10.10">
    <property type="entry name" value="Endonuclease/exonuclease/phosphatase"/>
    <property type="match status" value="1"/>
</dbReference>
<keyword evidence="4" id="KW-0507">mRNA processing</keyword>
<dbReference type="EMBL" id="GL452396">
    <property type="protein sequence ID" value="EFN77278.1"/>
    <property type="molecule type" value="Genomic_DNA"/>
</dbReference>
<dbReference type="OMA" id="FRLKSAC"/>
<keyword evidence="3" id="KW-0597">Phosphoprotein</keyword>
<dbReference type="GO" id="GO:0046872">
    <property type="term" value="F:metal ion binding"/>
    <property type="evidence" value="ECO:0007669"/>
    <property type="project" value="UniProtKB-KW"/>
</dbReference>